<gene>
    <name evidence="6" type="ORF">CCMP2556_LOCUS30728</name>
</gene>
<feature type="region of interest" description="Disordered" evidence="4">
    <location>
        <begin position="398"/>
        <end position="417"/>
    </location>
</feature>
<dbReference type="PANTHER" id="PTHR43092:SF2">
    <property type="entry name" value="HERCYNYLCYSTEINE SULFOXIDE LYASE"/>
    <property type="match status" value="1"/>
</dbReference>
<dbReference type="HAMAP" id="MF_00376">
    <property type="entry name" value="Dephospho_CoA_kinase"/>
    <property type="match status" value="1"/>
</dbReference>
<dbReference type="PROSITE" id="PS51219">
    <property type="entry name" value="DPCK"/>
    <property type="match status" value="1"/>
</dbReference>
<name>A0ABP0NFD8_9DINO</name>
<dbReference type="EMBL" id="CAXAMN010021696">
    <property type="protein sequence ID" value="CAK9062500.1"/>
    <property type="molecule type" value="Genomic_DNA"/>
</dbReference>
<evidence type="ECO:0000313" key="6">
    <source>
        <dbReference type="EMBL" id="CAK9062500.1"/>
    </source>
</evidence>
<dbReference type="Pfam" id="PF01121">
    <property type="entry name" value="CoaE"/>
    <property type="match status" value="1"/>
</dbReference>
<evidence type="ECO:0000256" key="1">
    <source>
        <dbReference type="ARBA" id="ARBA00022741"/>
    </source>
</evidence>
<keyword evidence="2" id="KW-0067">ATP-binding</keyword>
<sequence length="675" mass="72888">MMSVTYGSTKKLVRKLAEESGFQVDEAPLTFPLTDEAEILESLDSVLKPNTTLVILDLIPSNAPFVLPPEAIELCRSKAPDAFLLLDAAHGLLGWPLKLSGPRREYPVDAVMTNCHKWFCGAKGTALLHVSEPLQEWLEPLVISHGYGSDLPSGFYWPGLADWSSFLALDEAMAFWDLVGLDAARTYCNYMVRDAAMLLADAWGTDLGLPEEVLSTMALVRLPDFAAQTGEQTYEEAEAVQNALYTRNIEVPVKALSGKLYVRISAHIYNHLEDGPDPSCLEEGGPTATTDDGHDARWKYQRLAEVVALGSQSSTKAFLRPGSPAGQDGDDLLQRLEMEQPEWADGGRAPAVDSAVDSAVRRGESWHGRVRHVKMTNPPVRALAERNTGDAGGRELLAGTWGSPRDREPRHPGGTGTAVRRCSARVVCMVRLLGLTGPIACGKSTVSERLAAGGWPVVDADKIAHELLSDRAGRVHRRVVAEFGQEVLTDGAIDREKLGKIVFGDPRKRRKLDQATHMAILWAILQKTLAFMLQGHGTIVLDVPLLLKFPLLRRLCLSAVLVVVLSPEVQLARLMSRNGLTQEEAEKKIASQLSVAEQRKLADMVIENNGTLEELDASVRAFQRAAPSGWPLSWTCGSLATAGGLGAAAGVQAGLSSTTGCLLGLLGAAAAALCR</sequence>
<reference evidence="6 7" key="1">
    <citation type="submission" date="2024-02" db="EMBL/GenBank/DDBJ databases">
        <authorList>
            <person name="Chen Y."/>
            <person name="Shah S."/>
            <person name="Dougan E. K."/>
            <person name="Thang M."/>
            <person name="Chan C."/>
        </authorList>
    </citation>
    <scope>NUCLEOTIDE SEQUENCE [LARGE SCALE GENOMIC DNA]</scope>
</reference>
<evidence type="ECO:0000313" key="7">
    <source>
        <dbReference type="Proteomes" id="UP001642484"/>
    </source>
</evidence>
<dbReference type="InterPro" id="IPR027417">
    <property type="entry name" value="P-loop_NTPase"/>
</dbReference>
<dbReference type="Proteomes" id="UP001642484">
    <property type="component" value="Unassembled WGS sequence"/>
</dbReference>
<dbReference type="PANTHER" id="PTHR43092">
    <property type="entry name" value="L-CYSTEINE DESULFHYDRASE"/>
    <property type="match status" value="1"/>
</dbReference>
<keyword evidence="3" id="KW-0663">Pyridoxal phosphate</keyword>
<dbReference type="NCBIfam" id="TIGR00152">
    <property type="entry name" value="dephospho-CoA kinase"/>
    <property type="match status" value="1"/>
</dbReference>
<evidence type="ECO:0000256" key="3">
    <source>
        <dbReference type="ARBA" id="ARBA00022898"/>
    </source>
</evidence>
<dbReference type="InterPro" id="IPR000192">
    <property type="entry name" value="Aminotrans_V_dom"/>
</dbReference>
<evidence type="ECO:0000256" key="4">
    <source>
        <dbReference type="SAM" id="MobiDB-lite"/>
    </source>
</evidence>
<keyword evidence="1" id="KW-0547">Nucleotide-binding</keyword>
<dbReference type="CDD" id="cd02022">
    <property type="entry name" value="DPCK"/>
    <property type="match status" value="1"/>
</dbReference>
<accession>A0ABP0NFD8</accession>
<proteinExistence type="inferred from homology"/>
<dbReference type="Gene3D" id="3.40.50.300">
    <property type="entry name" value="P-loop containing nucleotide triphosphate hydrolases"/>
    <property type="match status" value="1"/>
</dbReference>
<feature type="domain" description="Aminotransferase class V" evidence="5">
    <location>
        <begin position="13"/>
        <end position="144"/>
    </location>
</feature>
<dbReference type="InterPro" id="IPR015421">
    <property type="entry name" value="PyrdxlP-dep_Trfase_major"/>
</dbReference>
<dbReference type="SUPFAM" id="SSF53383">
    <property type="entry name" value="PLP-dependent transferases"/>
    <property type="match status" value="1"/>
</dbReference>
<protein>
    <recommendedName>
        <fullName evidence="5">Aminotransferase class V domain-containing protein</fullName>
    </recommendedName>
</protein>
<dbReference type="SUPFAM" id="SSF52540">
    <property type="entry name" value="P-loop containing nucleoside triphosphate hydrolases"/>
    <property type="match status" value="1"/>
</dbReference>
<comment type="caution">
    <text evidence="6">The sequence shown here is derived from an EMBL/GenBank/DDBJ whole genome shotgun (WGS) entry which is preliminary data.</text>
</comment>
<dbReference type="InterPro" id="IPR001977">
    <property type="entry name" value="Depp_CoAkinase"/>
</dbReference>
<keyword evidence="7" id="KW-1185">Reference proteome</keyword>
<dbReference type="Pfam" id="PF00266">
    <property type="entry name" value="Aminotran_5"/>
    <property type="match status" value="1"/>
</dbReference>
<dbReference type="InterPro" id="IPR015424">
    <property type="entry name" value="PyrdxlP-dep_Trfase"/>
</dbReference>
<evidence type="ECO:0000259" key="5">
    <source>
        <dbReference type="Pfam" id="PF00266"/>
    </source>
</evidence>
<evidence type="ECO:0000256" key="2">
    <source>
        <dbReference type="ARBA" id="ARBA00022840"/>
    </source>
</evidence>
<organism evidence="6 7">
    <name type="scientific">Durusdinium trenchii</name>
    <dbReference type="NCBI Taxonomy" id="1381693"/>
    <lineage>
        <taxon>Eukaryota</taxon>
        <taxon>Sar</taxon>
        <taxon>Alveolata</taxon>
        <taxon>Dinophyceae</taxon>
        <taxon>Suessiales</taxon>
        <taxon>Symbiodiniaceae</taxon>
        <taxon>Durusdinium</taxon>
    </lineage>
</organism>
<dbReference type="Gene3D" id="3.40.640.10">
    <property type="entry name" value="Type I PLP-dependent aspartate aminotransferase-like (Major domain)"/>
    <property type="match status" value="1"/>
</dbReference>